<dbReference type="Proteomes" id="UP000813462">
    <property type="component" value="Unassembled WGS sequence"/>
</dbReference>
<dbReference type="EMBL" id="JAEACU010000007">
    <property type="protein sequence ID" value="KAH7522783.1"/>
    <property type="molecule type" value="Genomic_DNA"/>
</dbReference>
<reference evidence="1" key="1">
    <citation type="journal article" date="2021" name="Front. Plant Sci.">
        <title>Chromosome-Scale Genome Assembly for Chinese Sour Jujube and Insights Into Its Genome Evolution and Domestication Signature.</title>
        <authorList>
            <person name="Shen L.-Y."/>
            <person name="Luo H."/>
            <person name="Wang X.-L."/>
            <person name="Wang X.-M."/>
            <person name="Qiu X.-J."/>
            <person name="Liu H."/>
            <person name="Zhou S.-S."/>
            <person name="Jia K.-H."/>
            <person name="Nie S."/>
            <person name="Bao Y.-T."/>
            <person name="Zhang R.-G."/>
            <person name="Yun Q.-Z."/>
            <person name="Chai Y.-H."/>
            <person name="Lu J.-Y."/>
            <person name="Li Y."/>
            <person name="Zhao S.-W."/>
            <person name="Mao J.-F."/>
            <person name="Jia S.-G."/>
            <person name="Mao Y.-M."/>
        </authorList>
    </citation>
    <scope>NUCLEOTIDE SEQUENCE</scope>
    <source>
        <strain evidence="1">AT0</strain>
        <tissue evidence="1">Leaf</tissue>
    </source>
</reference>
<evidence type="ECO:0000313" key="1">
    <source>
        <dbReference type="EMBL" id="KAH7522783.1"/>
    </source>
</evidence>
<comment type="caution">
    <text evidence="1">The sequence shown here is derived from an EMBL/GenBank/DDBJ whole genome shotgun (WGS) entry which is preliminary data.</text>
</comment>
<dbReference type="AlphaFoldDB" id="A0A978V600"/>
<name>A0A978V600_ZIZJJ</name>
<proteinExistence type="predicted"/>
<sequence>MDLTYKINRYHLPLLEIVDVTSTKLTFFVAFVYLESKREDKLRLYIADVQDVDADGNYGFRAITRLMNKGDDKWDQDSYAANY</sequence>
<protein>
    <submittedName>
        <fullName evidence="1">Uncharacterized protein</fullName>
    </submittedName>
</protein>
<organism evidence="1 2">
    <name type="scientific">Ziziphus jujuba var. spinosa</name>
    <dbReference type="NCBI Taxonomy" id="714518"/>
    <lineage>
        <taxon>Eukaryota</taxon>
        <taxon>Viridiplantae</taxon>
        <taxon>Streptophyta</taxon>
        <taxon>Embryophyta</taxon>
        <taxon>Tracheophyta</taxon>
        <taxon>Spermatophyta</taxon>
        <taxon>Magnoliopsida</taxon>
        <taxon>eudicotyledons</taxon>
        <taxon>Gunneridae</taxon>
        <taxon>Pentapetalae</taxon>
        <taxon>rosids</taxon>
        <taxon>fabids</taxon>
        <taxon>Rosales</taxon>
        <taxon>Rhamnaceae</taxon>
        <taxon>Paliureae</taxon>
        <taxon>Ziziphus</taxon>
    </lineage>
</organism>
<gene>
    <name evidence="1" type="ORF">FEM48_Zijuj07G0175000</name>
</gene>
<accession>A0A978V600</accession>
<evidence type="ECO:0000313" key="2">
    <source>
        <dbReference type="Proteomes" id="UP000813462"/>
    </source>
</evidence>